<name>A0ABY7JRQ5_9FIRM</name>
<reference evidence="4" key="1">
    <citation type="submission" date="2022-12" db="EMBL/GenBank/DDBJ databases">
        <title>Peptostreptococcus.</title>
        <authorList>
            <person name="Lee S.H."/>
        </authorList>
    </citation>
    <scope>NUCLEOTIDE SEQUENCE</scope>
    <source>
        <strain evidence="4">CBA3647</strain>
    </source>
</reference>
<dbReference type="PANTHER" id="PTHR43736">
    <property type="entry name" value="ADP-RIBOSE PYROPHOSPHATASE"/>
    <property type="match status" value="1"/>
</dbReference>
<keyword evidence="5" id="KW-1185">Reference proteome</keyword>
<dbReference type="Gene3D" id="3.90.79.10">
    <property type="entry name" value="Nucleoside Triphosphate Pyrophosphohydrolase"/>
    <property type="match status" value="1"/>
</dbReference>
<dbReference type="InterPro" id="IPR015797">
    <property type="entry name" value="NUDIX_hydrolase-like_dom_sf"/>
</dbReference>
<dbReference type="PANTHER" id="PTHR43736:SF1">
    <property type="entry name" value="DIHYDRONEOPTERIN TRIPHOSPHATE DIPHOSPHATASE"/>
    <property type="match status" value="1"/>
</dbReference>
<sequence length="148" mass="17877">MKERFKTKSAVFLLLKMNDKILMQKRMNTGFYDGYYDLTVSGHIEEYESITDAMIREAKEECNLDITKEDIELFTVIHTSMYNDLYYFFYFVMEIEENKDYHIRVNEENKIEELKWFDLDKLPELLGEHNKIAINNYKKGIRLSEIGW</sequence>
<proteinExistence type="inferred from homology"/>
<dbReference type="EMBL" id="CP114052">
    <property type="protein sequence ID" value="WAW15531.1"/>
    <property type="molecule type" value="Genomic_DNA"/>
</dbReference>
<dbReference type="PROSITE" id="PS00893">
    <property type="entry name" value="NUDIX_BOX"/>
    <property type="match status" value="1"/>
</dbReference>
<dbReference type="RefSeq" id="WP_269312204.1">
    <property type="nucleotide sequence ID" value="NZ_CP114052.1"/>
</dbReference>
<dbReference type="InterPro" id="IPR020084">
    <property type="entry name" value="NUDIX_hydrolase_CS"/>
</dbReference>
<organism evidence="4 5">
    <name type="scientific">Peptostreptococcus equinus</name>
    <dbReference type="NCBI Taxonomy" id="3003601"/>
    <lineage>
        <taxon>Bacteria</taxon>
        <taxon>Bacillati</taxon>
        <taxon>Bacillota</taxon>
        <taxon>Clostridia</taxon>
        <taxon>Peptostreptococcales</taxon>
        <taxon>Peptostreptococcaceae</taxon>
        <taxon>Peptostreptococcus</taxon>
    </lineage>
</organism>
<comment type="similarity">
    <text evidence="1">Belongs to the Nudix hydrolase family.</text>
</comment>
<accession>A0ABY7JRQ5</accession>
<dbReference type="Proteomes" id="UP001164187">
    <property type="component" value="Chromosome"/>
</dbReference>
<evidence type="ECO:0000256" key="1">
    <source>
        <dbReference type="ARBA" id="ARBA00005582"/>
    </source>
</evidence>
<dbReference type="PROSITE" id="PS51462">
    <property type="entry name" value="NUDIX"/>
    <property type="match status" value="1"/>
</dbReference>
<dbReference type="Pfam" id="PF00293">
    <property type="entry name" value="NUDIX"/>
    <property type="match status" value="1"/>
</dbReference>
<protein>
    <submittedName>
        <fullName evidence="4">NUDIX domain-containing protein</fullName>
    </submittedName>
</protein>
<evidence type="ECO:0000259" key="3">
    <source>
        <dbReference type="PROSITE" id="PS51462"/>
    </source>
</evidence>
<evidence type="ECO:0000313" key="5">
    <source>
        <dbReference type="Proteomes" id="UP001164187"/>
    </source>
</evidence>
<dbReference type="InterPro" id="IPR000086">
    <property type="entry name" value="NUDIX_hydrolase_dom"/>
</dbReference>
<feature type="domain" description="Nudix hydrolase" evidence="3">
    <location>
        <begin position="4"/>
        <end position="140"/>
    </location>
</feature>
<keyword evidence="2" id="KW-0378">Hydrolase</keyword>
<evidence type="ECO:0000313" key="4">
    <source>
        <dbReference type="EMBL" id="WAW15531.1"/>
    </source>
</evidence>
<dbReference type="SUPFAM" id="SSF55811">
    <property type="entry name" value="Nudix"/>
    <property type="match status" value="1"/>
</dbReference>
<evidence type="ECO:0000256" key="2">
    <source>
        <dbReference type="ARBA" id="ARBA00022801"/>
    </source>
</evidence>
<gene>
    <name evidence="4" type="ORF">O0R46_03555</name>
</gene>